<evidence type="ECO:0000256" key="2">
    <source>
        <dbReference type="ARBA" id="ARBA00010944"/>
    </source>
</evidence>
<dbReference type="RefSeq" id="WP_013701459.1">
    <property type="nucleotide sequence ID" value="NC_015385.1"/>
</dbReference>
<comment type="function">
    <text evidence="6">Catalyzes the reduction of dTDP-6-deoxy-L-lyxo-4-hexulose to yield dTDP-L-rhamnose.</text>
</comment>
<dbReference type="HOGENOM" id="CLU_045518_1_2_12"/>
<dbReference type="AlphaFoldDB" id="F2NRT6"/>
<reference evidence="8 9" key="1">
    <citation type="journal article" date="2011" name="Stand. Genomic Sci.">
        <title>Complete genome sequence of Treponema succinifaciens type strain (6091).</title>
        <authorList>
            <person name="Han C."/>
            <person name="Gronow S."/>
            <person name="Teshima H."/>
            <person name="Lapidus A."/>
            <person name="Nolan M."/>
            <person name="Lucas S."/>
            <person name="Hammon N."/>
            <person name="Deshpande S."/>
            <person name="Cheng J.F."/>
            <person name="Zeytun A."/>
            <person name="Tapia R."/>
            <person name="Goodwin L."/>
            <person name="Pitluck S."/>
            <person name="Liolios K."/>
            <person name="Pagani I."/>
            <person name="Ivanova N."/>
            <person name="Mavromatis K."/>
            <person name="Mikhailova N."/>
            <person name="Huntemann M."/>
            <person name="Pati A."/>
            <person name="Chen A."/>
            <person name="Palaniappan K."/>
            <person name="Land M."/>
            <person name="Hauser L."/>
            <person name="Brambilla E.M."/>
            <person name="Rohde M."/>
            <person name="Goker M."/>
            <person name="Woyke T."/>
            <person name="Bristow J."/>
            <person name="Eisen J.A."/>
            <person name="Markowitz V."/>
            <person name="Hugenholtz P."/>
            <person name="Kyrpides N.C."/>
            <person name="Klenk H.P."/>
            <person name="Detter J.C."/>
        </authorList>
    </citation>
    <scope>NUCLEOTIDE SEQUENCE [LARGE SCALE GENOMIC DNA]</scope>
    <source>
        <strain evidence="9">ATCC 33096 / DSM 2489 / 6091</strain>
    </source>
</reference>
<dbReference type="CDD" id="cd05254">
    <property type="entry name" value="dTDP_HR_like_SDR_e"/>
    <property type="match status" value="1"/>
</dbReference>
<evidence type="ECO:0000256" key="6">
    <source>
        <dbReference type="RuleBase" id="RU364082"/>
    </source>
</evidence>
<organism evidence="8 9">
    <name type="scientific">Treponema succinifaciens (strain ATCC 33096 / DSM 2489 / 6091)</name>
    <dbReference type="NCBI Taxonomy" id="869209"/>
    <lineage>
        <taxon>Bacteria</taxon>
        <taxon>Pseudomonadati</taxon>
        <taxon>Spirochaetota</taxon>
        <taxon>Spirochaetia</taxon>
        <taxon>Spirochaetales</taxon>
        <taxon>Treponemataceae</taxon>
        <taxon>Treponema</taxon>
    </lineage>
</organism>
<comment type="pathway">
    <text evidence="1 6">Carbohydrate biosynthesis; dTDP-L-rhamnose biosynthesis.</text>
</comment>
<dbReference type="SUPFAM" id="SSF51735">
    <property type="entry name" value="NAD(P)-binding Rossmann-fold domains"/>
    <property type="match status" value="1"/>
</dbReference>
<keyword evidence="6" id="KW-0521">NADP</keyword>
<dbReference type="Gene3D" id="3.40.50.720">
    <property type="entry name" value="NAD(P)-binding Rossmann-like Domain"/>
    <property type="match status" value="1"/>
</dbReference>
<name>F2NRT6_TRES6</name>
<dbReference type="Pfam" id="PF04321">
    <property type="entry name" value="RmlD_sub_bind"/>
    <property type="match status" value="1"/>
</dbReference>
<dbReference type="GeneID" id="302998426"/>
<dbReference type="GO" id="GO:0008831">
    <property type="term" value="F:dTDP-4-dehydrorhamnose reductase activity"/>
    <property type="evidence" value="ECO:0007669"/>
    <property type="project" value="UniProtKB-EC"/>
</dbReference>
<dbReference type="STRING" id="869209.Tresu_1264"/>
<dbReference type="NCBIfam" id="TIGR01214">
    <property type="entry name" value="rmlD"/>
    <property type="match status" value="1"/>
</dbReference>
<dbReference type="Proteomes" id="UP000006852">
    <property type="component" value="Chromosome"/>
</dbReference>
<dbReference type="KEGG" id="tsu:Tresu_1264"/>
<evidence type="ECO:0000259" key="7">
    <source>
        <dbReference type="Pfam" id="PF04321"/>
    </source>
</evidence>
<evidence type="ECO:0000256" key="5">
    <source>
        <dbReference type="ARBA" id="ARBA00048200"/>
    </source>
</evidence>
<keyword evidence="6 8" id="KW-0560">Oxidoreductase</keyword>
<dbReference type="eggNOG" id="COG1091">
    <property type="taxonomic scope" value="Bacteria"/>
</dbReference>
<dbReference type="UniPathway" id="UPA00124"/>
<dbReference type="InterPro" id="IPR036291">
    <property type="entry name" value="NAD(P)-bd_dom_sf"/>
</dbReference>
<feature type="domain" description="RmlD-like substrate binding" evidence="7">
    <location>
        <begin position="2"/>
        <end position="313"/>
    </location>
</feature>
<evidence type="ECO:0000313" key="9">
    <source>
        <dbReference type="Proteomes" id="UP000006852"/>
    </source>
</evidence>
<comment type="catalytic activity">
    <reaction evidence="5">
        <text>dTDP-beta-L-rhamnose + NADP(+) = dTDP-4-dehydro-beta-L-rhamnose + NADPH + H(+)</text>
        <dbReference type="Rhea" id="RHEA:21796"/>
        <dbReference type="ChEBI" id="CHEBI:15378"/>
        <dbReference type="ChEBI" id="CHEBI:57510"/>
        <dbReference type="ChEBI" id="CHEBI:57783"/>
        <dbReference type="ChEBI" id="CHEBI:58349"/>
        <dbReference type="ChEBI" id="CHEBI:62830"/>
        <dbReference type="EC" id="1.1.1.133"/>
    </reaction>
</comment>
<sequence>MVWLIGYKGMLGSEIAKQLTENKIDWIGSDKDVDITNPAELSKFAHNHGTAAGRTGISVARGTVPEKITWVINCAAYTAVDKAEEDSELAEKLNAEGPKNIARITRELGAKLIHISTDYVFDGTGNFPYTEDMLKCPDSVYGRTKAAGEDFVEKEMTQYYILRTAWLYGFDGKNFVYTMTKAMNSKDEVSVVCDQKGTPTCAVDLASAILKIMSTSEKAKSLFGKKSALPYGVYHFTNLGETTWFDFTKKIYEFGKKYGRITKDCTINSCTTDEYPCAAKRPAYSVLSKDKIQTLLKIKIPEWQETLEKFIKSDRFLIK</sequence>
<dbReference type="InterPro" id="IPR029903">
    <property type="entry name" value="RmlD-like-bd"/>
</dbReference>
<protein>
    <recommendedName>
        <fullName evidence="4 6">dTDP-4-dehydrorhamnose reductase</fullName>
        <ecNumber evidence="3 6">1.1.1.133</ecNumber>
    </recommendedName>
</protein>
<reference evidence="9" key="2">
    <citation type="submission" date="2011-04" db="EMBL/GenBank/DDBJ databases">
        <title>The complete genome of chromosome of Treponema succinifaciens DSM 2489.</title>
        <authorList>
            <person name="Lucas S."/>
            <person name="Copeland A."/>
            <person name="Lapidus A."/>
            <person name="Bruce D."/>
            <person name="Goodwin L."/>
            <person name="Pitluck S."/>
            <person name="Peters L."/>
            <person name="Kyrpides N."/>
            <person name="Mavromatis K."/>
            <person name="Ivanova N."/>
            <person name="Ovchinnikova G."/>
            <person name="Teshima H."/>
            <person name="Detter J.C."/>
            <person name="Tapia R."/>
            <person name="Han C."/>
            <person name="Land M."/>
            <person name="Hauser L."/>
            <person name="Markowitz V."/>
            <person name="Cheng J.-F."/>
            <person name="Hugenholtz P."/>
            <person name="Woyke T."/>
            <person name="Wu D."/>
            <person name="Gronow S."/>
            <person name="Wellnitz S."/>
            <person name="Brambilla E."/>
            <person name="Klenk H.-P."/>
            <person name="Eisen J.A."/>
        </authorList>
    </citation>
    <scope>NUCLEOTIDE SEQUENCE [LARGE SCALE GENOMIC DNA]</scope>
    <source>
        <strain evidence="9">ATCC 33096 / DSM 2489 / 6091</strain>
    </source>
</reference>
<proteinExistence type="inferred from homology"/>
<evidence type="ECO:0000313" key="8">
    <source>
        <dbReference type="EMBL" id="AEB14172.1"/>
    </source>
</evidence>
<dbReference type="GO" id="GO:0019305">
    <property type="term" value="P:dTDP-rhamnose biosynthetic process"/>
    <property type="evidence" value="ECO:0007669"/>
    <property type="project" value="UniProtKB-UniPathway"/>
</dbReference>
<dbReference type="Gene3D" id="3.90.25.10">
    <property type="entry name" value="UDP-galactose 4-epimerase, domain 1"/>
    <property type="match status" value="1"/>
</dbReference>
<evidence type="ECO:0000256" key="1">
    <source>
        <dbReference type="ARBA" id="ARBA00004781"/>
    </source>
</evidence>
<evidence type="ECO:0000256" key="4">
    <source>
        <dbReference type="ARBA" id="ARBA00017099"/>
    </source>
</evidence>
<gene>
    <name evidence="8" type="ordered locus">Tresu_1264</name>
</gene>
<evidence type="ECO:0000256" key="3">
    <source>
        <dbReference type="ARBA" id="ARBA00012929"/>
    </source>
</evidence>
<dbReference type="InterPro" id="IPR005913">
    <property type="entry name" value="dTDP_dehydrorham_reduct"/>
</dbReference>
<keyword evidence="9" id="KW-1185">Reference proteome</keyword>
<dbReference type="GO" id="GO:0005829">
    <property type="term" value="C:cytosol"/>
    <property type="evidence" value="ECO:0007669"/>
    <property type="project" value="TreeGrafter"/>
</dbReference>
<dbReference type="EC" id="1.1.1.133" evidence="3 6"/>
<comment type="similarity">
    <text evidence="2 6">Belongs to the dTDP-4-dehydrorhamnose reductase family.</text>
</comment>
<dbReference type="EMBL" id="CP002631">
    <property type="protein sequence ID" value="AEB14172.1"/>
    <property type="molecule type" value="Genomic_DNA"/>
</dbReference>
<dbReference type="OrthoDB" id="9803892at2"/>
<dbReference type="PANTHER" id="PTHR10491:SF4">
    <property type="entry name" value="METHIONINE ADENOSYLTRANSFERASE 2 SUBUNIT BETA"/>
    <property type="match status" value="1"/>
</dbReference>
<dbReference type="PANTHER" id="PTHR10491">
    <property type="entry name" value="DTDP-4-DEHYDRORHAMNOSE REDUCTASE"/>
    <property type="match status" value="1"/>
</dbReference>
<accession>F2NRT6</accession>